<dbReference type="GO" id="GO:0006310">
    <property type="term" value="P:DNA recombination"/>
    <property type="evidence" value="ECO:0007669"/>
    <property type="project" value="UniProtKB-KW"/>
</dbReference>
<accession>A0A4Y5Z445</accession>
<evidence type="ECO:0000256" key="4">
    <source>
        <dbReference type="ARBA" id="ARBA00023172"/>
    </source>
</evidence>
<dbReference type="NCBIfam" id="NF040570">
    <property type="entry name" value="guided_TnpB"/>
    <property type="match status" value="1"/>
</dbReference>
<dbReference type="KEGG" id="lpy:FIV34_11905"/>
<proteinExistence type="inferred from homology"/>
<dbReference type="OrthoDB" id="5560528at2"/>
<evidence type="ECO:0000259" key="6">
    <source>
        <dbReference type="Pfam" id="PF07282"/>
    </source>
</evidence>
<comment type="similarity">
    <text evidence="1">In the C-terminal section; belongs to the transposase 35 family.</text>
</comment>
<sequence length="376" mass="41987">MQTVTLHLKVQPNAWAWLDQACREVNTAWNWANETSRRAIQTYDDGGRWLSAYDLDKLAVGAGDCFERIGSDVIQRVNAELVTRRIQFRKPVLRFRASGGRRRALGWIPFKAANLRLKGNRLRFMGKSIRLFEMDRFLEHRLMAGAKLGSGNFAQNALGEWFLNVPVQMPYPAGTTFDANGIPQLPVAPIECLGIDLGLKAVVTTSEGQVFEPNRSYRDNEAKLGNLQRAGHKKQAKRLHQKIRNQRQDYNHKLSSALVSQGQWIKIGDVSTAFLGAGTRAKSARDAAHGQLKAFLHYKGHRAGRSVDVVDEKYTTQTCSACLSRTGPKGSTGLRVRQWICSACGASHERDINAARLIKAAAPRCRRPIAGTRELR</sequence>
<gene>
    <name evidence="7" type="ORF">FIV34_11905</name>
</gene>
<feature type="domain" description="Cas12f1-like TNB" evidence="6">
    <location>
        <begin position="289"/>
        <end position="358"/>
    </location>
</feature>
<keyword evidence="4" id="KW-0233">DNA recombination</keyword>
<dbReference type="Pfam" id="PF07282">
    <property type="entry name" value="Cas12f1-like_TNB"/>
    <property type="match status" value="1"/>
</dbReference>
<evidence type="ECO:0000313" key="8">
    <source>
        <dbReference type="Proteomes" id="UP000316093"/>
    </source>
</evidence>
<dbReference type="GO" id="GO:0003677">
    <property type="term" value="F:DNA binding"/>
    <property type="evidence" value="ECO:0007669"/>
    <property type="project" value="UniProtKB-KW"/>
</dbReference>
<evidence type="ECO:0000313" key="7">
    <source>
        <dbReference type="EMBL" id="QDE39864.1"/>
    </source>
</evidence>
<feature type="domain" description="Probable transposase IS891/IS1136/IS1341" evidence="5">
    <location>
        <begin position="189"/>
        <end position="271"/>
    </location>
</feature>
<protein>
    <submittedName>
        <fullName evidence="7">IS200/IS605 family element transposase accessory protein TnpB</fullName>
    </submittedName>
</protein>
<evidence type="ECO:0000256" key="3">
    <source>
        <dbReference type="ARBA" id="ARBA00023125"/>
    </source>
</evidence>
<dbReference type="RefSeq" id="WP_139983012.1">
    <property type="nucleotide sequence ID" value="NZ_CP041046.1"/>
</dbReference>
<dbReference type="EMBL" id="CP041046">
    <property type="protein sequence ID" value="QDE39864.1"/>
    <property type="molecule type" value="Genomic_DNA"/>
</dbReference>
<evidence type="ECO:0000256" key="2">
    <source>
        <dbReference type="ARBA" id="ARBA00022578"/>
    </source>
</evidence>
<dbReference type="Proteomes" id="UP000316093">
    <property type="component" value="Chromosome"/>
</dbReference>
<dbReference type="GO" id="GO:0032196">
    <property type="term" value="P:transposition"/>
    <property type="evidence" value="ECO:0007669"/>
    <property type="project" value="UniProtKB-KW"/>
</dbReference>
<organism evidence="7 8">
    <name type="scientific">Luteibacter pinisoli</name>
    <dbReference type="NCBI Taxonomy" id="2589080"/>
    <lineage>
        <taxon>Bacteria</taxon>
        <taxon>Pseudomonadati</taxon>
        <taxon>Pseudomonadota</taxon>
        <taxon>Gammaproteobacteria</taxon>
        <taxon>Lysobacterales</taxon>
        <taxon>Rhodanobacteraceae</taxon>
        <taxon>Luteibacter</taxon>
    </lineage>
</organism>
<keyword evidence="3" id="KW-0238">DNA-binding</keyword>
<name>A0A4Y5Z445_9GAMM</name>
<evidence type="ECO:0000256" key="1">
    <source>
        <dbReference type="ARBA" id="ARBA00008761"/>
    </source>
</evidence>
<dbReference type="AlphaFoldDB" id="A0A4Y5Z445"/>
<keyword evidence="8" id="KW-1185">Reference proteome</keyword>
<evidence type="ECO:0000259" key="5">
    <source>
        <dbReference type="Pfam" id="PF01385"/>
    </source>
</evidence>
<dbReference type="InterPro" id="IPR001959">
    <property type="entry name" value="Transposase"/>
</dbReference>
<reference evidence="7 8" key="1">
    <citation type="submission" date="2019-06" db="EMBL/GenBank/DDBJ databases">
        <title>A complete genome sequence for Luteibacter pinisoli MAH-14.</title>
        <authorList>
            <person name="Baltrus D.A."/>
        </authorList>
    </citation>
    <scope>NUCLEOTIDE SEQUENCE [LARGE SCALE GENOMIC DNA]</scope>
    <source>
        <strain evidence="7 8">MAH-14</strain>
    </source>
</reference>
<dbReference type="Pfam" id="PF01385">
    <property type="entry name" value="OrfB_IS605"/>
    <property type="match status" value="1"/>
</dbReference>
<keyword evidence="2" id="KW-0815">Transposition</keyword>
<dbReference type="InterPro" id="IPR010095">
    <property type="entry name" value="Cas12f1-like_TNB"/>
</dbReference>